<dbReference type="InterPro" id="IPR001525">
    <property type="entry name" value="C5_MeTfrase"/>
</dbReference>
<name>A0ABP0S647_9DINO</name>
<dbReference type="Gene3D" id="3.40.50.150">
    <property type="entry name" value="Vaccinia Virus protein VP39"/>
    <property type="match status" value="1"/>
</dbReference>
<evidence type="ECO:0008006" key="6">
    <source>
        <dbReference type="Google" id="ProtNLM"/>
    </source>
</evidence>
<comment type="caution">
    <text evidence="4">The sequence shown here is derived from an EMBL/GenBank/DDBJ whole genome shotgun (WGS) entry which is preliminary data.</text>
</comment>
<evidence type="ECO:0000256" key="3">
    <source>
        <dbReference type="SAM" id="MobiDB-lite"/>
    </source>
</evidence>
<keyword evidence="2" id="KW-0808">Transferase</keyword>
<evidence type="ECO:0000256" key="1">
    <source>
        <dbReference type="ARBA" id="ARBA00022603"/>
    </source>
</evidence>
<evidence type="ECO:0000256" key="2">
    <source>
        <dbReference type="ARBA" id="ARBA00022679"/>
    </source>
</evidence>
<reference evidence="4 5" key="1">
    <citation type="submission" date="2024-02" db="EMBL/GenBank/DDBJ databases">
        <authorList>
            <person name="Chen Y."/>
            <person name="Shah S."/>
            <person name="Dougan E. K."/>
            <person name="Thang M."/>
            <person name="Chan C."/>
        </authorList>
    </citation>
    <scope>NUCLEOTIDE SEQUENCE [LARGE SCALE GENOMIC DNA]</scope>
</reference>
<proteinExistence type="predicted"/>
<feature type="compositionally biased region" description="Basic residues" evidence="3">
    <location>
        <begin position="460"/>
        <end position="472"/>
    </location>
</feature>
<feature type="compositionally biased region" description="Low complexity" evidence="3">
    <location>
        <begin position="292"/>
        <end position="301"/>
    </location>
</feature>
<protein>
    <recommendedName>
        <fullName evidence="6">DNA (cytosine-5-)-methyltransferase</fullName>
    </recommendedName>
</protein>
<evidence type="ECO:0000313" key="5">
    <source>
        <dbReference type="Proteomes" id="UP001642464"/>
    </source>
</evidence>
<gene>
    <name evidence="4" type="ORF">SCF082_LOCUS50185</name>
</gene>
<dbReference type="SUPFAM" id="SSF53335">
    <property type="entry name" value="S-adenosyl-L-methionine-dependent methyltransferases"/>
    <property type="match status" value="1"/>
</dbReference>
<keyword evidence="1" id="KW-0489">Methyltransferase</keyword>
<feature type="region of interest" description="Disordered" evidence="3">
    <location>
        <begin position="275"/>
        <end position="314"/>
    </location>
</feature>
<dbReference type="Pfam" id="PF00145">
    <property type="entry name" value="DNA_methylase"/>
    <property type="match status" value="1"/>
</dbReference>
<dbReference type="EMBL" id="CAXAMM010042984">
    <property type="protein sequence ID" value="CAK9107830.1"/>
    <property type="molecule type" value="Genomic_DNA"/>
</dbReference>
<feature type="compositionally biased region" description="Basic residues" evidence="3">
    <location>
        <begin position="437"/>
        <end position="450"/>
    </location>
</feature>
<dbReference type="Proteomes" id="UP001642464">
    <property type="component" value="Unassembled WGS sequence"/>
</dbReference>
<evidence type="ECO:0000313" key="4">
    <source>
        <dbReference type="EMBL" id="CAK9107830.1"/>
    </source>
</evidence>
<accession>A0ABP0S647</accession>
<sequence length="700" mass="79210">MLVDHIVWCGEVLGTSIRTPCIFGDVEGCIPEGVYNKTDSFMAKYRDIENSDLLSHQHCYTHNRYCPIFGPEANSDFETAGLPCVDMSRAGKRLKENGRTASVFITHAKRHCEKRTPVILLENAQELRLQMIKFLYGSHYTLYPFFVTPDDIGHTAVSRARVYIIMVHRERVEMVIDPYPLYEKIKETIAHHIHTRPRDYLIASENEISMDAAPSLQSSILTSLLLQREKGVVKHLTHKFRKLYGQSADTRDLFIYLGDNSRNRTTWWEGFEEALDDEDDVPEPPPRRGRAGAKAAAGKSKAQAESVTSRRREVTKYTGPVGSIHVHHLQEWLIECDSVHLGSAVVRAAGVTKELIYSSVAFNLGEYLRRGEPTKKTLWGLHEQHIYMCYQNSHKKAGGSNVIGARARDLPSKKGEDDPADLPQHMIEWYNKTLKQSQKKRGRSHSRRRRSSSDGENAKRSKKNKDGKRRKGSSSESSIKTNAKEKKQRRTGRGKEESESPEEYPKAGYALTTKKVKGKKVVSLCHKGLDFSVELDPDVPWELEENDDGVDVVFDAKAKKSTVEECREIFSQQDAEGKAKVNTHPKFPRGAGMTKVKTIKMMKKRLPLRQSLSFDSHDDTTKVQVLVMAEEKKQVVLPVEGKKGGCNDWVVDKVMKDGVTLHIKSQSGNAKAKSIYIHKLLGTGFGFRIYRRDEEAGIMS</sequence>
<feature type="region of interest" description="Disordered" evidence="3">
    <location>
        <begin position="433"/>
        <end position="504"/>
    </location>
</feature>
<dbReference type="InterPro" id="IPR029063">
    <property type="entry name" value="SAM-dependent_MTases_sf"/>
</dbReference>
<keyword evidence="5" id="KW-1185">Reference proteome</keyword>
<organism evidence="4 5">
    <name type="scientific">Durusdinium trenchii</name>
    <dbReference type="NCBI Taxonomy" id="1381693"/>
    <lineage>
        <taxon>Eukaryota</taxon>
        <taxon>Sar</taxon>
        <taxon>Alveolata</taxon>
        <taxon>Dinophyceae</taxon>
        <taxon>Suessiales</taxon>
        <taxon>Symbiodiniaceae</taxon>
        <taxon>Durusdinium</taxon>
    </lineage>
</organism>